<dbReference type="Pfam" id="PF06808">
    <property type="entry name" value="DctM"/>
    <property type="match status" value="1"/>
</dbReference>
<dbReference type="Proteomes" id="UP001597213">
    <property type="component" value="Unassembled WGS sequence"/>
</dbReference>
<comment type="caution">
    <text evidence="9">The sequence shown here is derived from an EMBL/GenBank/DDBJ whole genome shotgun (WGS) entry which is preliminary data.</text>
</comment>
<feature type="transmembrane region" description="Helical" evidence="7">
    <location>
        <begin position="378"/>
        <end position="395"/>
    </location>
</feature>
<evidence type="ECO:0000256" key="4">
    <source>
        <dbReference type="ARBA" id="ARBA00022692"/>
    </source>
</evidence>
<name>A0ABW4R5D6_9RHOB</name>
<feature type="transmembrane region" description="Helical" evidence="7">
    <location>
        <begin position="401"/>
        <end position="424"/>
    </location>
</feature>
<evidence type="ECO:0000313" key="9">
    <source>
        <dbReference type="EMBL" id="MFD1881225.1"/>
    </source>
</evidence>
<dbReference type="RefSeq" id="WP_379140893.1">
    <property type="nucleotide sequence ID" value="NZ_JBHUEN010000016.1"/>
</dbReference>
<feature type="domain" description="TRAP C4-dicarboxylate transport system permease DctM subunit" evidence="8">
    <location>
        <begin position="11"/>
        <end position="460"/>
    </location>
</feature>
<dbReference type="PANTHER" id="PTHR33362:SF7">
    <property type="entry name" value="SLL1103 PROTEIN"/>
    <property type="match status" value="1"/>
</dbReference>
<keyword evidence="6 7" id="KW-0472">Membrane</keyword>
<evidence type="ECO:0000256" key="5">
    <source>
        <dbReference type="ARBA" id="ARBA00022989"/>
    </source>
</evidence>
<dbReference type="PIRSF" id="PIRSF006066">
    <property type="entry name" value="HI0050"/>
    <property type="match status" value="1"/>
</dbReference>
<protein>
    <recommendedName>
        <fullName evidence="7">TRAP transporter large permease protein</fullName>
    </recommendedName>
</protein>
<evidence type="ECO:0000259" key="8">
    <source>
        <dbReference type="Pfam" id="PF06808"/>
    </source>
</evidence>
<evidence type="ECO:0000256" key="3">
    <source>
        <dbReference type="ARBA" id="ARBA00022519"/>
    </source>
</evidence>
<proteinExistence type="inferred from homology"/>
<keyword evidence="4 7" id="KW-0812">Transmembrane</keyword>
<dbReference type="NCBIfam" id="TIGR00786">
    <property type="entry name" value="dctM"/>
    <property type="match status" value="1"/>
</dbReference>
<dbReference type="EMBL" id="JBHUEN010000016">
    <property type="protein sequence ID" value="MFD1881225.1"/>
    <property type="molecule type" value="Genomic_DNA"/>
</dbReference>
<feature type="transmembrane region" description="Helical" evidence="7">
    <location>
        <begin position="6"/>
        <end position="39"/>
    </location>
</feature>
<gene>
    <name evidence="9" type="ORF">ACFSCT_05785</name>
</gene>
<feature type="transmembrane region" description="Helical" evidence="7">
    <location>
        <begin position="171"/>
        <end position="198"/>
    </location>
</feature>
<comment type="subunit">
    <text evidence="7">The complex comprises the extracytoplasmic solute receptor protein and the two transmembrane proteins.</text>
</comment>
<feature type="transmembrane region" description="Helical" evidence="7">
    <location>
        <begin position="436"/>
        <end position="458"/>
    </location>
</feature>
<keyword evidence="5 7" id="KW-1133">Transmembrane helix</keyword>
<feature type="transmembrane region" description="Helical" evidence="7">
    <location>
        <begin position="210"/>
        <end position="231"/>
    </location>
</feature>
<feature type="transmembrane region" description="Helical" evidence="7">
    <location>
        <begin position="313"/>
        <end position="335"/>
    </location>
</feature>
<keyword evidence="10" id="KW-1185">Reference proteome</keyword>
<comment type="similarity">
    <text evidence="7">Belongs to the TRAP transporter large permease family.</text>
</comment>
<dbReference type="InterPro" id="IPR010656">
    <property type="entry name" value="DctM"/>
</dbReference>
<evidence type="ECO:0000313" key="10">
    <source>
        <dbReference type="Proteomes" id="UP001597213"/>
    </source>
</evidence>
<comment type="function">
    <text evidence="7">Part of the tripartite ATP-independent periplasmic (TRAP) transport system.</text>
</comment>
<feature type="transmembrane region" description="Helical" evidence="7">
    <location>
        <begin position="284"/>
        <end position="301"/>
    </location>
</feature>
<feature type="transmembrane region" description="Helical" evidence="7">
    <location>
        <begin position="252"/>
        <end position="278"/>
    </location>
</feature>
<sequence length="472" mass="51862">MTDPQVALTMLGIFILLVFLGFPIAFTLMALGIGFGYYAYFDAGRMWRAFDRLPEDTSWLTQKWTWLEGFYNNRIFDLFINQTYTVMSNEVLTAVPLFLFMGYVVERANIVDRLFSTLAVASRRMPGSMGVAALITCALFATATGIVGAVVTLMGLLALPAMLKARYDPRFASGIICAGGTLGILIPPSIMLIVYAAASGVSIVRLYAGAMLPGLVLVGLYLLYVIGRSILQPSVAPRPSEEEVPSVPGTKLLWMLITSFFPLAFLILAVLGSILFGLATPTEAAAIGALGGMVLAVVYRAMTFQRLRESVYLTVRTTAMVCWLFVGSYTFSSVFSYLGGEQVISEFVRGLDLTPLQFLLLAQLIIFLLGWPLEWSEIIIIFVPIFLPLLPMFGIDPLFFGILVALNLQTSFLTPPMAMSAYYLKGIAPPSVKLTDIFTGVMPFLFMVFIAMAILYIWPDIVYVLPNMIYGS</sequence>
<keyword evidence="2" id="KW-1003">Cell membrane</keyword>
<comment type="subcellular location">
    <subcellularLocation>
        <location evidence="1 7">Cell inner membrane</location>
        <topology evidence="1 7">Multi-pass membrane protein</topology>
    </subcellularLocation>
</comment>
<feature type="transmembrane region" description="Helical" evidence="7">
    <location>
        <begin position="91"/>
        <end position="110"/>
    </location>
</feature>
<feature type="transmembrane region" description="Helical" evidence="7">
    <location>
        <begin position="355"/>
        <end position="371"/>
    </location>
</feature>
<feature type="transmembrane region" description="Helical" evidence="7">
    <location>
        <begin position="130"/>
        <end position="159"/>
    </location>
</feature>
<keyword evidence="7" id="KW-0813">Transport</keyword>
<dbReference type="InterPro" id="IPR004681">
    <property type="entry name" value="TRAP_DctM"/>
</dbReference>
<evidence type="ECO:0000256" key="7">
    <source>
        <dbReference type="RuleBase" id="RU369079"/>
    </source>
</evidence>
<organism evidence="9 10">
    <name type="scientific">Paracoccus pacificus</name>
    <dbReference type="NCBI Taxonomy" id="1463598"/>
    <lineage>
        <taxon>Bacteria</taxon>
        <taxon>Pseudomonadati</taxon>
        <taxon>Pseudomonadota</taxon>
        <taxon>Alphaproteobacteria</taxon>
        <taxon>Rhodobacterales</taxon>
        <taxon>Paracoccaceae</taxon>
        <taxon>Paracoccus</taxon>
    </lineage>
</organism>
<evidence type="ECO:0000256" key="1">
    <source>
        <dbReference type="ARBA" id="ARBA00004429"/>
    </source>
</evidence>
<evidence type="ECO:0000256" key="6">
    <source>
        <dbReference type="ARBA" id="ARBA00023136"/>
    </source>
</evidence>
<dbReference type="PANTHER" id="PTHR33362">
    <property type="entry name" value="SIALIC ACID TRAP TRANSPORTER PERMEASE PROTEIN SIAT-RELATED"/>
    <property type="match status" value="1"/>
</dbReference>
<evidence type="ECO:0000256" key="2">
    <source>
        <dbReference type="ARBA" id="ARBA00022475"/>
    </source>
</evidence>
<keyword evidence="3 7" id="KW-0997">Cell inner membrane</keyword>
<accession>A0ABW4R5D6</accession>
<reference evidence="10" key="1">
    <citation type="journal article" date="2019" name="Int. J. Syst. Evol. Microbiol.">
        <title>The Global Catalogue of Microorganisms (GCM) 10K type strain sequencing project: providing services to taxonomists for standard genome sequencing and annotation.</title>
        <authorList>
            <consortium name="The Broad Institute Genomics Platform"/>
            <consortium name="The Broad Institute Genome Sequencing Center for Infectious Disease"/>
            <person name="Wu L."/>
            <person name="Ma J."/>
        </authorList>
    </citation>
    <scope>NUCLEOTIDE SEQUENCE [LARGE SCALE GENOMIC DNA]</scope>
    <source>
        <strain evidence="10">CCUG 56029</strain>
    </source>
</reference>